<evidence type="ECO:0000313" key="2">
    <source>
        <dbReference type="Proteomes" id="UP000276133"/>
    </source>
</evidence>
<reference evidence="1 2" key="1">
    <citation type="journal article" date="2018" name="Sci. Rep.">
        <title>Genomic signatures of local adaptation to the degree of environmental predictability in rotifers.</title>
        <authorList>
            <person name="Franch-Gras L."/>
            <person name="Hahn C."/>
            <person name="Garcia-Roger E.M."/>
            <person name="Carmona M.J."/>
            <person name="Serra M."/>
            <person name="Gomez A."/>
        </authorList>
    </citation>
    <scope>NUCLEOTIDE SEQUENCE [LARGE SCALE GENOMIC DNA]</scope>
    <source>
        <strain evidence="1">HYR1</strain>
    </source>
</reference>
<protein>
    <submittedName>
        <fullName evidence="1">Uncharacterized protein</fullName>
    </submittedName>
</protein>
<sequence>MSPDALKRFQLYPDKLEDRVANVFVTKSILLQENKEKNSTKDRSLSNYNKIHCFHYITLIAQNSLIYNFFAELNKPLNSHLIKF</sequence>
<name>A0A3M7P8H5_BRAPC</name>
<dbReference type="Proteomes" id="UP000276133">
    <property type="component" value="Unassembled WGS sequence"/>
</dbReference>
<dbReference type="AlphaFoldDB" id="A0A3M7P8H5"/>
<keyword evidence="2" id="KW-1185">Reference proteome</keyword>
<gene>
    <name evidence="1" type="ORF">BpHYR1_011758</name>
</gene>
<proteinExistence type="predicted"/>
<dbReference type="EMBL" id="REGN01012462">
    <property type="protein sequence ID" value="RMZ95362.1"/>
    <property type="molecule type" value="Genomic_DNA"/>
</dbReference>
<comment type="caution">
    <text evidence="1">The sequence shown here is derived from an EMBL/GenBank/DDBJ whole genome shotgun (WGS) entry which is preliminary data.</text>
</comment>
<accession>A0A3M7P8H5</accession>
<evidence type="ECO:0000313" key="1">
    <source>
        <dbReference type="EMBL" id="RMZ95362.1"/>
    </source>
</evidence>
<organism evidence="1 2">
    <name type="scientific">Brachionus plicatilis</name>
    <name type="common">Marine rotifer</name>
    <name type="synonym">Brachionus muelleri</name>
    <dbReference type="NCBI Taxonomy" id="10195"/>
    <lineage>
        <taxon>Eukaryota</taxon>
        <taxon>Metazoa</taxon>
        <taxon>Spiralia</taxon>
        <taxon>Gnathifera</taxon>
        <taxon>Rotifera</taxon>
        <taxon>Eurotatoria</taxon>
        <taxon>Monogononta</taxon>
        <taxon>Pseudotrocha</taxon>
        <taxon>Ploima</taxon>
        <taxon>Brachionidae</taxon>
        <taxon>Brachionus</taxon>
    </lineage>
</organism>